<evidence type="ECO:0000256" key="1">
    <source>
        <dbReference type="SAM" id="Phobius"/>
    </source>
</evidence>
<proteinExistence type="predicted"/>
<sequence length="119" mass="13632">MKYLEIRSEMEVVFERGISERSLTLYQAFGYAYDEMDNYLKSKVGGVRLAAYVSLFIIPVKAGLAFVAEDNFTQDVASEFLEVYFSLQIEERCQLFEDGAVMLADAREVFECFTRFGLA</sequence>
<accession>A0A923G730</accession>
<gene>
    <name evidence="2" type="ORF">HU751_09605</name>
</gene>
<dbReference type="AlphaFoldDB" id="A0A923G730"/>
<evidence type="ECO:0000313" key="2">
    <source>
        <dbReference type="EMBL" id="MBC3446027.1"/>
    </source>
</evidence>
<keyword evidence="1" id="KW-0812">Transmembrane</keyword>
<reference evidence="2" key="2">
    <citation type="submission" date="2020-07" db="EMBL/GenBank/DDBJ databases">
        <authorList>
            <person name="Lood C."/>
            <person name="Girard L."/>
        </authorList>
    </citation>
    <scope>NUCLEOTIDE SEQUENCE</scope>
    <source>
        <strain evidence="2">BW13M1</strain>
    </source>
</reference>
<protein>
    <submittedName>
        <fullName evidence="2">Uncharacterized protein</fullName>
    </submittedName>
</protein>
<name>A0A923G730_9PSED</name>
<dbReference type="EMBL" id="JABWRJ010000009">
    <property type="protein sequence ID" value="MBC3446027.1"/>
    <property type="molecule type" value="Genomic_DNA"/>
</dbReference>
<keyword evidence="1" id="KW-0472">Membrane</keyword>
<dbReference type="RefSeq" id="WP_186732925.1">
    <property type="nucleotide sequence ID" value="NZ_JABWRJ020000005.1"/>
</dbReference>
<keyword evidence="1" id="KW-1133">Transmembrane helix</keyword>
<feature type="transmembrane region" description="Helical" evidence="1">
    <location>
        <begin position="49"/>
        <end position="68"/>
    </location>
</feature>
<reference evidence="2" key="1">
    <citation type="journal article" date="2020" name="Microorganisms">
        <title>Reliable Identification of Environmental Pseudomonas Isolates Using the rpoD Gene.</title>
        <authorList>
            <consortium name="The Broad Institute Genome Sequencing Platform"/>
            <person name="Girard L."/>
            <person name="Lood C."/>
            <person name="Rokni-Zadeh H."/>
            <person name="van Noort V."/>
            <person name="Lavigne R."/>
            <person name="De Mot R."/>
        </authorList>
    </citation>
    <scope>NUCLEOTIDE SEQUENCE</scope>
    <source>
        <strain evidence="2">BW13M1</strain>
    </source>
</reference>
<comment type="caution">
    <text evidence="2">The sequence shown here is derived from an EMBL/GenBank/DDBJ whole genome shotgun (WGS) entry which is preliminary data.</text>
</comment>
<organism evidence="2">
    <name type="scientific">Pseudomonas peradeniyensis</name>
    <dbReference type="NCBI Taxonomy" id="2745488"/>
    <lineage>
        <taxon>Bacteria</taxon>
        <taxon>Pseudomonadati</taxon>
        <taxon>Pseudomonadota</taxon>
        <taxon>Gammaproteobacteria</taxon>
        <taxon>Pseudomonadales</taxon>
        <taxon>Pseudomonadaceae</taxon>
        <taxon>Pseudomonas</taxon>
    </lineage>
</organism>